<sequence>MPIRIDEALRAATRILAAAGAQSPRVDAELLLAHVTGVERGRLIALDGLDEVATAAFDELVAARATRVPLQHLTGHAHFGGLELQVGPGVFIPRPETEGLLAWALSTLPDRPDARPAVVDLCSGSGALALSIARERPTAAVIAVELSEHALIWLRRNSTAQRVAGGRSITVVGDDATDPALPQRLDLAGATDLVVANPPYVPLTDDLPPEVLDHDPASALFGGLDGMAVIVPMITVIARLLTDGGRCAVEHDDTTGAAVIDAFRRHGGFVDIEQHLDLVGHDRFVTARRTGSGALAG</sequence>
<feature type="domain" description="Release factor glutamine methyltransferase N-terminal" evidence="7">
    <location>
        <begin position="7"/>
        <end position="75"/>
    </location>
</feature>
<comment type="similarity">
    <text evidence="5">Belongs to the protein N5-glutamine methyltransferase family. PrmC subfamily.</text>
</comment>
<dbReference type="GO" id="GO:0003676">
    <property type="term" value="F:nucleic acid binding"/>
    <property type="evidence" value="ECO:0007669"/>
    <property type="project" value="InterPro"/>
</dbReference>
<dbReference type="InterPro" id="IPR019874">
    <property type="entry name" value="RF_methyltr_PrmC"/>
</dbReference>
<protein>
    <recommendedName>
        <fullName evidence="5">Release factor glutamine methyltransferase</fullName>
        <shortName evidence="5">RF MTase</shortName>
        <ecNumber evidence="5">2.1.1.297</ecNumber>
    </recommendedName>
    <alternativeName>
        <fullName evidence="5">N5-glutamine methyltransferase PrmC</fullName>
    </alternativeName>
    <alternativeName>
        <fullName evidence="5">Protein-(glutamine-N5) MTase PrmC</fullName>
    </alternativeName>
    <alternativeName>
        <fullName evidence="5">Protein-glutamine N-methyltransferase PrmC</fullName>
    </alternativeName>
</protein>
<comment type="catalytic activity">
    <reaction evidence="4 5">
        <text>L-glutaminyl-[peptide chain release factor] + S-adenosyl-L-methionine = N(5)-methyl-L-glutaminyl-[peptide chain release factor] + S-adenosyl-L-homocysteine + H(+)</text>
        <dbReference type="Rhea" id="RHEA:42896"/>
        <dbReference type="Rhea" id="RHEA-COMP:10271"/>
        <dbReference type="Rhea" id="RHEA-COMP:10272"/>
        <dbReference type="ChEBI" id="CHEBI:15378"/>
        <dbReference type="ChEBI" id="CHEBI:30011"/>
        <dbReference type="ChEBI" id="CHEBI:57856"/>
        <dbReference type="ChEBI" id="CHEBI:59789"/>
        <dbReference type="ChEBI" id="CHEBI:61891"/>
        <dbReference type="EC" id="2.1.1.297"/>
    </reaction>
</comment>
<dbReference type="AlphaFoldDB" id="A0A1N7E2I5"/>
<dbReference type="HAMAP" id="MF_02126">
    <property type="entry name" value="RF_methyltr_PrmC"/>
    <property type="match status" value="1"/>
</dbReference>
<dbReference type="NCBIfam" id="TIGR00536">
    <property type="entry name" value="hemK_fam"/>
    <property type="match status" value="1"/>
</dbReference>
<proteinExistence type="inferred from homology"/>
<dbReference type="EMBL" id="FTNT01000002">
    <property type="protein sequence ID" value="SIR82251.1"/>
    <property type="molecule type" value="Genomic_DNA"/>
</dbReference>
<dbReference type="EC" id="2.1.1.297" evidence="5"/>
<dbReference type="OrthoDB" id="9800643at2"/>
<reference evidence="8 9" key="1">
    <citation type="submission" date="2017-01" db="EMBL/GenBank/DDBJ databases">
        <authorList>
            <person name="Mah S.A."/>
            <person name="Swanson W.J."/>
            <person name="Moy G.W."/>
            <person name="Vacquier V.D."/>
        </authorList>
    </citation>
    <scope>NUCLEOTIDE SEQUENCE [LARGE SCALE GENOMIC DNA]</scope>
    <source>
        <strain evidence="8 9">CPCC 203464</strain>
    </source>
</reference>
<feature type="binding site" evidence="5">
    <location>
        <begin position="197"/>
        <end position="200"/>
    </location>
    <ligand>
        <name>substrate</name>
    </ligand>
</feature>
<evidence type="ECO:0000259" key="7">
    <source>
        <dbReference type="Pfam" id="PF17827"/>
    </source>
</evidence>
<dbReference type="PROSITE" id="PS00092">
    <property type="entry name" value="N6_MTASE"/>
    <property type="match status" value="1"/>
</dbReference>
<dbReference type="GO" id="GO:0032259">
    <property type="term" value="P:methylation"/>
    <property type="evidence" value="ECO:0007669"/>
    <property type="project" value="UniProtKB-KW"/>
</dbReference>
<feature type="binding site" evidence="5">
    <location>
        <position position="197"/>
    </location>
    <ligand>
        <name>S-adenosyl-L-methionine</name>
        <dbReference type="ChEBI" id="CHEBI:59789"/>
    </ligand>
</feature>
<evidence type="ECO:0000313" key="8">
    <source>
        <dbReference type="EMBL" id="SIR82251.1"/>
    </source>
</evidence>
<accession>A0A1N7E2I5</accession>
<dbReference type="InterPro" id="IPR004556">
    <property type="entry name" value="HemK-like"/>
</dbReference>
<dbReference type="PANTHER" id="PTHR18895:SF74">
    <property type="entry name" value="MTRF1L RELEASE FACTOR GLUTAMINE METHYLTRANSFERASE"/>
    <property type="match status" value="1"/>
</dbReference>
<dbReference type="Pfam" id="PF17827">
    <property type="entry name" value="PrmC_N"/>
    <property type="match status" value="1"/>
</dbReference>
<dbReference type="Gene3D" id="3.40.50.150">
    <property type="entry name" value="Vaccinia Virus protein VP39"/>
    <property type="match status" value="1"/>
</dbReference>
<evidence type="ECO:0000256" key="5">
    <source>
        <dbReference type="HAMAP-Rule" id="MF_02126"/>
    </source>
</evidence>
<dbReference type="InterPro" id="IPR050320">
    <property type="entry name" value="N5-glutamine_MTase"/>
</dbReference>
<keyword evidence="2 5" id="KW-0808">Transferase</keyword>
<evidence type="ECO:0000256" key="2">
    <source>
        <dbReference type="ARBA" id="ARBA00022679"/>
    </source>
</evidence>
<keyword evidence="9" id="KW-1185">Reference proteome</keyword>
<organism evidence="8 9">
    <name type="scientific">Williamsia sterculiae</name>
    <dbReference type="NCBI Taxonomy" id="1344003"/>
    <lineage>
        <taxon>Bacteria</taxon>
        <taxon>Bacillati</taxon>
        <taxon>Actinomycetota</taxon>
        <taxon>Actinomycetes</taxon>
        <taxon>Mycobacteriales</taxon>
        <taxon>Nocardiaceae</taxon>
        <taxon>Williamsia</taxon>
    </lineage>
</organism>
<comment type="caution">
    <text evidence="5">Lacks conserved residue(s) required for the propagation of feature annotation.</text>
</comment>
<dbReference type="CDD" id="cd02440">
    <property type="entry name" value="AdoMet_MTases"/>
    <property type="match status" value="1"/>
</dbReference>
<dbReference type="Gene3D" id="1.10.8.10">
    <property type="entry name" value="DNA helicase RuvA subunit, C-terminal domain"/>
    <property type="match status" value="1"/>
</dbReference>
<feature type="binding site" evidence="5">
    <location>
        <position position="145"/>
    </location>
    <ligand>
        <name>S-adenosyl-L-methionine</name>
        <dbReference type="ChEBI" id="CHEBI:59789"/>
    </ligand>
</feature>
<dbReference type="Pfam" id="PF05175">
    <property type="entry name" value="MTS"/>
    <property type="match status" value="1"/>
</dbReference>
<evidence type="ECO:0000313" key="9">
    <source>
        <dbReference type="Proteomes" id="UP000186218"/>
    </source>
</evidence>
<dbReference type="InterPro" id="IPR007848">
    <property type="entry name" value="Small_mtfrase_dom"/>
</dbReference>
<dbReference type="GO" id="GO:0102559">
    <property type="term" value="F:peptide chain release factor N(5)-glutamine methyltransferase activity"/>
    <property type="evidence" value="ECO:0007669"/>
    <property type="project" value="UniProtKB-EC"/>
</dbReference>
<dbReference type="InterPro" id="IPR029063">
    <property type="entry name" value="SAM-dependent_MTases_sf"/>
</dbReference>
<keyword evidence="1 5" id="KW-0489">Methyltransferase</keyword>
<name>A0A1N7E2I5_9NOCA</name>
<dbReference type="InterPro" id="IPR040758">
    <property type="entry name" value="PrmC_N"/>
</dbReference>
<dbReference type="PANTHER" id="PTHR18895">
    <property type="entry name" value="HEMK METHYLTRANSFERASE"/>
    <property type="match status" value="1"/>
</dbReference>
<comment type="function">
    <text evidence="5">Methylates the class 1 translation termination release factors RF1/PrfA and RF2/PrfB on the glutamine residue of the universally conserved GGQ motif.</text>
</comment>
<dbReference type="InterPro" id="IPR002052">
    <property type="entry name" value="DNA_methylase_N6_adenine_CS"/>
</dbReference>
<dbReference type="NCBIfam" id="TIGR03534">
    <property type="entry name" value="RF_mod_PrmC"/>
    <property type="match status" value="1"/>
</dbReference>
<gene>
    <name evidence="5" type="primary">prmC</name>
    <name evidence="8" type="ORF">SAMN05445060_1117</name>
</gene>
<dbReference type="Proteomes" id="UP000186218">
    <property type="component" value="Unassembled WGS sequence"/>
</dbReference>
<evidence type="ECO:0000256" key="3">
    <source>
        <dbReference type="ARBA" id="ARBA00022691"/>
    </source>
</evidence>
<feature type="domain" description="Methyltransferase small" evidence="6">
    <location>
        <begin position="105"/>
        <end position="200"/>
    </location>
</feature>
<evidence type="ECO:0000259" key="6">
    <source>
        <dbReference type="Pfam" id="PF05175"/>
    </source>
</evidence>
<dbReference type="STRING" id="1344003.SAMN05445060_1117"/>
<dbReference type="SUPFAM" id="SSF53335">
    <property type="entry name" value="S-adenosyl-L-methionine-dependent methyltransferases"/>
    <property type="match status" value="1"/>
</dbReference>
<evidence type="ECO:0000256" key="4">
    <source>
        <dbReference type="ARBA" id="ARBA00048391"/>
    </source>
</evidence>
<evidence type="ECO:0000256" key="1">
    <source>
        <dbReference type="ARBA" id="ARBA00022603"/>
    </source>
</evidence>
<keyword evidence="3 5" id="KW-0949">S-adenosyl-L-methionine</keyword>